<comment type="caution">
    <text evidence="1">The sequence shown here is derived from an EMBL/GenBank/DDBJ whole genome shotgun (WGS) entry which is preliminary data.</text>
</comment>
<accession>A0A2H0KFU9</accession>
<reference evidence="1 2" key="1">
    <citation type="submission" date="2017-09" db="EMBL/GenBank/DDBJ databases">
        <title>Depth-based differentiation of microbial function through sediment-hosted aquifers and enrichment of novel symbionts in the deep terrestrial subsurface.</title>
        <authorList>
            <person name="Probst A.J."/>
            <person name="Ladd B."/>
            <person name="Jarett J.K."/>
            <person name="Geller-Mcgrath D.E."/>
            <person name="Sieber C.M."/>
            <person name="Emerson J.B."/>
            <person name="Anantharaman K."/>
            <person name="Thomas B.C."/>
            <person name="Malmstrom R."/>
            <person name="Stieglmeier M."/>
            <person name="Klingl A."/>
            <person name="Woyke T."/>
            <person name="Ryan C.M."/>
            <person name="Banfield J.F."/>
        </authorList>
    </citation>
    <scope>NUCLEOTIDE SEQUENCE [LARGE SCALE GENOMIC DNA]</scope>
    <source>
        <strain evidence="1">CG11_big_fil_rev_8_21_14_0_20_40_12</strain>
    </source>
</reference>
<sequence>MLKMSVEHGIKLVTVIFPKTGKTLQAELINAQDIKNGGTYLVDRDHNADIIVKPVSSQPLPEGGWQLKE</sequence>
<organism evidence="1 2">
    <name type="scientific">Candidatus Shapirobacteria bacterium CG11_big_fil_rev_8_21_14_0_20_40_12</name>
    <dbReference type="NCBI Taxonomy" id="1974889"/>
    <lineage>
        <taxon>Bacteria</taxon>
        <taxon>Candidatus Shapironibacteriota</taxon>
    </lineage>
</organism>
<dbReference type="EMBL" id="PCVI01000034">
    <property type="protein sequence ID" value="PIQ70122.1"/>
    <property type="molecule type" value="Genomic_DNA"/>
</dbReference>
<gene>
    <name evidence="1" type="ORF">COV89_02110</name>
</gene>
<evidence type="ECO:0000313" key="1">
    <source>
        <dbReference type="EMBL" id="PIQ70122.1"/>
    </source>
</evidence>
<dbReference type="AlphaFoldDB" id="A0A2H0KFU9"/>
<proteinExistence type="predicted"/>
<protein>
    <submittedName>
        <fullName evidence="1">Uncharacterized protein</fullName>
    </submittedName>
</protein>
<dbReference type="Proteomes" id="UP000231371">
    <property type="component" value="Unassembled WGS sequence"/>
</dbReference>
<evidence type="ECO:0000313" key="2">
    <source>
        <dbReference type="Proteomes" id="UP000231371"/>
    </source>
</evidence>
<name>A0A2H0KFU9_9BACT</name>